<accession>A0A6A6SGG9</accession>
<keyword evidence="1" id="KW-0479">Metal-binding</keyword>
<dbReference type="AlphaFoldDB" id="A0A6A6SGG9"/>
<dbReference type="Gene3D" id="3.30.40.10">
    <property type="entry name" value="Zinc/RING finger domain, C3HC4 (zinc finger)"/>
    <property type="match status" value="1"/>
</dbReference>
<keyword evidence="2" id="KW-0863">Zinc-finger</keyword>
<feature type="compositionally biased region" description="Basic and acidic residues" evidence="4">
    <location>
        <begin position="526"/>
        <end position="536"/>
    </location>
</feature>
<evidence type="ECO:0000256" key="1">
    <source>
        <dbReference type="ARBA" id="ARBA00022723"/>
    </source>
</evidence>
<reference evidence="5" key="1">
    <citation type="journal article" date="2020" name="Stud. Mycol.">
        <title>101 Dothideomycetes genomes: a test case for predicting lifestyles and emergence of pathogens.</title>
        <authorList>
            <person name="Haridas S."/>
            <person name="Albert R."/>
            <person name="Binder M."/>
            <person name="Bloem J."/>
            <person name="Labutti K."/>
            <person name="Salamov A."/>
            <person name="Andreopoulos B."/>
            <person name="Baker S."/>
            <person name="Barry K."/>
            <person name="Bills G."/>
            <person name="Bluhm B."/>
            <person name="Cannon C."/>
            <person name="Castanera R."/>
            <person name="Culley D."/>
            <person name="Daum C."/>
            <person name="Ezra D."/>
            <person name="Gonzalez J."/>
            <person name="Henrissat B."/>
            <person name="Kuo A."/>
            <person name="Liang C."/>
            <person name="Lipzen A."/>
            <person name="Lutzoni F."/>
            <person name="Magnuson J."/>
            <person name="Mondo S."/>
            <person name="Nolan M."/>
            <person name="Ohm R."/>
            <person name="Pangilinan J."/>
            <person name="Park H.-J."/>
            <person name="Ramirez L."/>
            <person name="Alfaro M."/>
            <person name="Sun H."/>
            <person name="Tritt A."/>
            <person name="Yoshinaga Y."/>
            <person name="Zwiers L.-H."/>
            <person name="Turgeon B."/>
            <person name="Goodwin S."/>
            <person name="Spatafora J."/>
            <person name="Crous P."/>
            <person name="Grigoriev I."/>
        </authorList>
    </citation>
    <scope>NUCLEOTIDE SEQUENCE</scope>
    <source>
        <strain evidence="5">CBS 473.64</strain>
    </source>
</reference>
<feature type="compositionally biased region" description="Basic and acidic residues" evidence="4">
    <location>
        <begin position="140"/>
        <end position="154"/>
    </location>
</feature>
<evidence type="ECO:0000313" key="5">
    <source>
        <dbReference type="EMBL" id="KAF2645538.1"/>
    </source>
</evidence>
<feature type="region of interest" description="Disordered" evidence="4">
    <location>
        <begin position="317"/>
        <end position="347"/>
    </location>
</feature>
<name>A0A6A6SGG9_9PLEO</name>
<sequence>MVGPDILFRWEDSHALHHCGFCERPLSHPGAKTSCFGPHSEPCCRFHQAMFMKNKSHTCIMCNNADEAHSKRHNEIADRLRNIYDTCGEDWTIIPAYEPERGRSRIRSNYDPDGGDNGDNGGDGGDGDGPLGPSAGSTLSKKERKEQKRLERAASRPRFVTLEDRIHIGLVLHAADRQDSAAGPDTTEQLAEIEKNLRYNAQVYNEGEKRSALKELSKITDADIDFEGEMSRILEAFRITELLNRNTKNKGLRGKILREFDRLVVEFKELVVDDLLLLKKEELEIRMRRAAYLRYTNRASFDIVRSRYKEKDWRTGEKYWSPTSDDSQPPSSVSTLEGHNNDGGAAENALDALSTPLTPVKADTRHVHRGYKKLGEDGQFENVTPASNKSSIGVHGRSFSDLHELSSKPHTTASPQKPTPSVASQKLMILSIKAPNPSGKQTLARTTRQPATLEGKNVWQVATKKNAKSIASSKPPVPPPWQKKSPSPETYTWPSPSVRSTPLRPFDVVGSPNSNSHITPNTSPAHEIDSEKREPAPVKPVSMPTATLAPTQVPPIATGEAKKAKKKKREAERKARRTAEEQASLSTAPPTDDQPRTPDLNGEGFSSPDISGAYMLDDDTGSQYDPGLTSPDSATQSGGDVPSSPPSTPLTTTPFGIKNDPFKHLKPAKAVAIKTKCPIESPSQGVVSSTPAIMVKPIKPSQPTGPRVIKHARHIDWTHYGEEFYVDGLTDPKHQRGCSMYDSCRYEDRGTIDCPIHDHAPYCSCHDPLAHACHIVYPSKENRGIGPFNRLRAKKLLAFFNKDPEANGKLMIIDDSIKEWITIDGCDRTMDKLILPSSLKREIDSYELGYLKGRLMLQTEEYRALRYLNGTSNHPITERKLVELVEACEPPIPEDHLMCYCADDLPAKEKFEGHSKGLITCSHAHCNLRVFHRECVKNFGIDRVSKWYCFRCYLQMSDNANRVLQDLECMRKGEKLPGWKAIENEILEM</sequence>
<evidence type="ECO:0000256" key="3">
    <source>
        <dbReference type="ARBA" id="ARBA00022833"/>
    </source>
</evidence>
<feature type="region of interest" description="Disordered" evidence="4">
    <location>
        <begin position="465"/>
        <end position="661"/>
    </location>
</feature>
<gene>
    <name evidence="5" type="ORF">P280DRAFT_545492</name>
</gene>
<evidence type="ECO:0000256" key="2">
    <source>
        <dbReference type="ARBA" id="ARBA00022771"/>
    </source>
</evidence>
<proteinExistence type="predicted"/>
<keyword evidence="6" id="KW-1185">Reference proteome</keyword>
<dbReference type="InterPro" id="IPR011011">
    <property type="entry name" value="Znf_FYVE_PHD"/>
</dbReference>
<feature type="compositionally biased region" description="Basic and acidic residues" evidence="4">
    <location>
        <begin position="398"/>
        <end position="407"/>
    </location>
</feature>
<feature type="compositionally biased region" description="Basic and acidic residues" evidence="4">
    <location>
        <begin position="569"/>
        <end position="580"/>
    </location>
</feature>
<evidence type="ECO:0000313" key="6">
    <source>
        <dbReference type="Proteomes" id="UP000799753"/>
    </source>
</evidence>
<dbReference type="GO" id="GO:0008270">
    <property type="term" value="F:zinc ion binding"/>
    <property type="evidence" value="ECO:0007669"/>
    <property type="project" value="UniProtKB-KW"/>
</dbReference>
<evidence type="ECO:0000256" key="4">
    <source>
        <dbReference type="SAM" id="MobiDB-lite"/>
    </source>
</evidence>
<dbReference type="InterPro" id="IPR013083">
    <property type="entry name" value="Znf_RING/FYVE/PHD"/>
</dbReference>
<dbReference type="Proteomes" id="UP000799753">
    <property type="component" value="Unassembled WGS sequence"/>
</dbReference>
<dbReference type="OrthoDB" id="3642840at2759"/>
<feature type="compositionally biased region" description="Polar residues" evidence="4">
    <location>
        <begin position="489"/>
        <end position="500"/>
    </location>
</feature>
<dbReference type="EMBL" id="MU006777">
    <property type="protein sequence ID" value="KAF2645538.1"/>
    <property type="molecule type" value="Genomic_DNA"/>
</dbReference>
<dbReference type="InterPro" id="IPR019786">
    <property type="entry name" value="Zinc_finger_PHD-type_CS"/>
</dbReference>
<keyword evidence="3" id="KW-0862">Zinc</keyword>
<dbReference type="PROSITE" id="PS01359">
    <property type="entry name" value="ZF_PHD_1"/>
    <property type="match status" value="1"/>
</dbReference>
<feature type="compositionally biased region" description="Low complexity" evidence="4">
    <location>
        <begin position="321"/>
        <end position="335"/>
    </location>
</feature>
<feature type="compositionally biased region" description="Polar residues" evidence="4">
    <location>
        <begin position="408"/>
        <end position="422"/>
    </location>
</feature>
<dbReference type="SUPFAM" id="SSF57903">
    <property type="entry name" value="FYVE/PHD zinc finger"/>
    <property type="match status" value="1"/>
</dbReference>
<feature type="region of interest" description="Disordered" evidence="4">
    <location>
        <begin position="102"/>
        <end position="156"/>
    </location>
</feature>
<feature type="compositionally biased region" description="Gly residues" evidence="4">
    <location>
        <begin position="115"/>
        <end position="130"/>
    </location>
</feature>
<organism evidence="5 6">
    <name type="scientific">Massarina eburnea CBS 473.64</name>
    <dbReference type="NCBI Taxonomy" id="1395130"/>
    <lineage>
        <taxon>Eukaryota</taxon>
        <taxon>Fungi</taxon>
        <taxon>Dikarya</taxon>
        <taxon>Ascomycota</taxon>
        <taxon>Pezizomycotina</taxon>
        <taxon>Dothideomycetes</taxon>
        <taxon>Pleosporomycetidae</taxon>
        <taxon>Pleosporales</taxon>
        <taxon>Massarineae</taxon>
        <taxon>Massarinaceae</taxon>
        <taxon>Massarina</taxon>
    </lineage>
</organism>
<feature type="compositionally biased region" description="Polar residues" evidence="4">
    <location>
        <begin position="381"/>
        <end position="391"/>
    </location>
</feature>
<protein>
    <recommendedName>
        <fullName evidence="7">Zinc finger PHD-type domain-containing protein</fullName>
    </recommendedName>
</protein>
<feature type="region of interest" description="Disordered" evidence="4">
    <location>
        <begin position="372"/>
        <end position="422"/>
    </location>
</feature>
<evidence type="ECO:0008006" key="7">
    <source>
        <dbReference type="Google" id="ProtNLM"/>
    </source>
</evidence>
<feature type="compositionally biased region" description="Polar residues" evidence="4">
    <location>
        <begin position="511"/>
        <end position="524"/>
    </location>
</feature>